<name>A0ABP9MER7_9HYPH</name>
<keyword evidence="1" id="KW-1133">Transmembrane helix</keyword>
<evidence type="ECO:0000256" key="1">
    <source>
        <dbReference type="SAM" id="Phobius"/>
    </source>
</evidence>
<feature type="transmembrane region" description="Helical" evidence="1">
    <location>
        <begin position="77"/>
        <end position="110"/>
    </location>
</feature>
<comment type="caution">
    <text evidence="2">The sequence shown here is derived from an EMBL/GenBank/DDBJ whole genome shotgun (WGS) entry which is preliminary data.</text>
</comment>
<feature type="transmembrane region" description="Helical" evidence="1">
    <location>
        <begin position="46"/>
        <end position="71"/>
    </location>
</feature>
<organism evidence="2 3">
    <name type="scientific">Bartonella acomydis</name>
    <dbReference type="NCBI Taxonomy" id="686234"/>
    <lineage>
        <taxon>Bacteria</taxon>
        <taxon>Pseudomonadati</taxon>
        <taxon>Pseudomonadota</taxon>
        <taxon>Alphaproteobacteria</taxon>
        <taxon>Hyphomicrobiales</taxon>
        <taxon>Bartonellaceae</taxon>
        <taxon>Bartonella</taxon>
    </lineage>
</organism>
<protein>
    <submittedName>
        <fullName evidence="2">Uncharacterized protein</fullName>
    </submittedName>
</protein>
<sequence length="112" mass="11965">MIILGQLAFKIKEKNMIDFKNYSNIGSHSCKKNFLKRVYHSLKEPAFIGSLNGTISGAIATTLATYGYIALPGLGPIITMGIGIAFFIGMIIGAMIGSIIGILVGTFYAFIA</sequence>
<keyword evidence="3" id="KW-1185">Reference proteome</keyword>
<proteinExistence type="predicted"/>
<keyword evidence="1" id="KW-0812">Transmembrane</keyword>
<dbReference type="Proteomes" id="UP001501525">
    <property type="component" value="Unassembled WGS sequence"/>
</dbReference>
<evidence type="ECO:0000313" key="2">
    <source>
        <dbReference type="EMBL" id="GAA5094336.1"/>
    </source>
</evidence>
<gene>
    <name evidence="2" type="ORF">GCM10023260_01440</name>
</gene>
<accession>A0ABP9MER7</accession>
<evidence type="ECO:0000313" key="3">
    <source>
        <dbReference type="Proteomes" id="UP001501525"/>
    </source>
</evidence>
<keyword evidence="1" id="KW-0472">Membrane</keyword>
<reference evidence="3" key="1">
    <citation type="journal article" date="2019" name="Int. J. Syst. Evol. Microbiol.">
        <title>The Global Catalogue of Microorganisms (GCM) 10K type strain sequencing project: providing services to taxonomists for standard genome sequencing and annotation.</title>
        <authorList>
            <consortium name="The Broad Institute Genomics Platform"/>
            <consortium name="The Broad Institute Genome Sequencing Center for Infectious Disease"/>
            <person name="Wu L."/>
            <person name="Ma J."/>
        </authorList>
    </citation>
    <scope>NUCLEOTIDE SEQUENCE [LARGE SCALE GENOMIC DNA]</scope>
    <source>
        <strain evidence="3">JCM 17706</strain>
    </source>
</reference>
<dbReference type="EMBL" id="BAABIY010000002">
    <property type="protein sequence ID" value="GAA5094336.1"/>
    <property type="molecule type" value="Genomic_DNA"/>
</dbReference>